<evidence type="ECO:0000256" key="1">
    <source>
        <dbReference type="ARBA" id="ARBA00010613"/>
    </source>
</evidence>
<organism evidence="4">
    <name type="scientific">Hanusia phi</name>
    <dbReference type="NCBI Taxonomy" id="3032"/>
    <lineage>
        <taxon>Eukaryota</taxon>
        <taxon>Cryptophyceae</taxon>
        <taxon>Pyrenomonadales</taxon>
        <taxon>Geminigeraceae</taxon>
        <taxon>Hanusia</taxon>
    </lineage>
</organism>
<dbReference type="CDD" id="cd07572">
    <property type="entry name" value="nit"/>
    <property type="match status" value="1"/>
</dbReference>
<dbReference type="GO" id="GO:0050152">
    <property type="term" value="F:omega-amidase activity"/>
    <property type="evidence" value="ECO:0007669"/>
    <property type="project" value="TreeGrafter"/>
</dbReference>
<reference evidence="4" key="1">
    <citation type="submission" date="2021-01" db="EMBL/GenBank/DDBJ databases">
        <authorList>
            <person name="Corre E."/>
            <person name="Pelletier E."/>
            <person name="Niang G."/>
            <person name="Scheremetjew M."/>
            <person name="Finn R."/>
            <person name="Kale V."/>
            <person name="Holt S."/>
            <person name="Cochrane G."/>
            <person name="Meng A."/>
            <person name="Brown T."/>
            <person name="Cohen L."/>
        </authorList>
    </citation>
    <scope>NUCLEOTIDE SEQUENCE</scope>
    <source>
        <strain evidence="4">CCMP325</strain>
    </source>
</reference>
<name>A0A7S0EQB6_9CRYP</name>
<sequence>MRAILARTPFPSPTAFVSTTPSPLLPRLPATCRSSSLVRQSCYSTPVPFPWRPIASPAWPSCFSKSSWPSRPSLKNHTRKFALRSAGKYGVAMELQTTLKIACLQLACGTDKKANIQNAAAKIQAASQQGAEVIVLPECFNSPYGTKYFPEYAENVIEGQSETALMLSTAARDNKVFIVGGSFPEKEGEKIFNSCYIFNRDGDMVARHRKVHLFDIDIPGKITFKESDTLSPGDCPTIVDLSEHGGPPVRMGIGICYDIRFPELALLYRHLGCSMLVYPGAFNMVTGPAHWELLLRARAVDTQSFGIVCSPARDENADYIAWGHSMVVDPWGEKLVELQEKEDILMVDLDLTQVVSRRQNMPYWLQRRQDIYKLSSPFMPEKKPSSDK</sequence>
<dbReference type="GO" id="GO:0006528">
    <property type="term" value="P:asparagine metabolic process"/>
    <property type="evidence" value="ECO:0007669"/>
    <property type="project" value="TreeGrafter"/>
</dbReference>
<dbReference type="AlphaFoldDB" id="A0A7S0EQB6"/>
<dbReference type="InterPro" id="IPR001110">
    <property type="entry name" value="UPF0012_CS"/>
</dbReference>
<protein>
    <recommendedName>
        <fullName evidence="3">CN hydrolase domain-containing protein</fullName>
    </recommendedName>
</protein>
<dbReference type="FunFam" id="3.60.110.10:FF:000002">
    <property type="entry name" value="Nitrilase family member 2"/>
    <property type="match status" value="1"/>
</dbReference>
<dbReference type="PROSITE" id="PS50263">
    <property type="entry name" value="CN_HYDROLASE"/>
    <property type="match status" value="1"/>
</dbReference>
<evidence type="ECO:0000313" key="4">
    <source>
        <dbReference type="EMBL" id="CAD8491210.1"/>
    </source>
</evidence>
<dbReference type="InterPro" id="IPR036526">
    <property type="entry name" value="C-N_Hydrolase_sf"/>
</dbReference>
<evidence type="ECO:0000259" key="3">
    <source>
        <dbReference type="PROSITE" id="PS50263"/>
    </source>
</evidence>
<dbReference type="SUPFAM" id="SSF56317">
    <property type="entry name" value="Carbon-nitrogen hydrolase"/>
    <property type="match status" value="1"/>
</dbReference>
<keyword evidence="2" id="KW-0378">Hydrolase</keyword>
<dbReference type="PANTHER" id="PTHR23088:SF30">
    <property type="entry name" value="OMEGA-AMIDASE NIT2"/>
    <property type="match status" value="1"/>
</dbReference>
<proteinExistence type="inferred from homology"/>
<dbReference type="EMBL" id="HBEO01021172">
    <property type="protein sequence ID" value="CAD8491210.1"/>
    <property type="molecule type" value="Transcribed_RNA"/>
</dbReference>
<evidence type="ECO:0000256" key="2">
    <source>
        <dbReference type="ARBA" id="ARBA00022801"/>
    </source>
</evidence>
<dbReference type="PANTHER" id="PTHR23088">
    <property type="entry name" value="NITRILASE-RELATED"/>
    <property type="match status" value="1"/>
</dbReference>
<dbReference type="GO" id="GO:0006541">
    <property type="term" value="P:glutamine metabolic process"/>
    <property type="evidence" value="ECO:0007669"/>
    <property type="project" value="TreeGrafter"/>
</dbReference>
<comment type="similarity">
    <text evidence="1">Belongs to the carbon-nitrogen hydrolase superfamily. NIT1/NIT2 family.</text>
</comment>
<dbReference type="Pfam" id="PF00795">
    <property type="entry name" value="CN_hydrolase"/>
    <property type="match status" value="1"/>
</dbReference>
<gene>
    <name evidence="4" type="ORF">HPHI1048_LOCUS14335</name>
</gene>
<dbReference type="InterPro" id="IPR003010">
    <property type="entry name" value="C-N_Hydrolase"/>
</dbReference>
<dbReference type="PROSITE" id="PS01227">
    <property type="entry name" value="UPF0012"/>
    <property type="match status" value="1"/>
</dbReference>
<feature type="domain" description="CN hydrolase" evidence="3">
    <location>
        <begin position="99"/>
        <end position="351"/>
    </location>
</feature>
<dbReference type="InterPro" id="IPR045254">
    <property type="entry name" value="Nit1/2_C-N_Hydrolase"/>
</dbReference>
<dbReference type="Gene3D" id="3.60.110.10">
    <property type="entry name" value="Carbon-nitrogen hydrolase"/>
    <property type="match status" value="1"/>
</dbReference>
<accession>A0A7S0EQB6</accession>
<dbReference type="GO" id="GO:0005739">
    <property type="term" value="C:mitochondrion"/>
    <property type="evidence" value="ECO:0007669"/>
    <property type="project" value="TreeGrafter"/>
</dbReference>
<dbReference type="GO" id="GO:0006107">
    <property type="term" value="P:oxaloacetate metabolic process"/>
    <property type="evidence" value="ECO:0007669"/>
    <property type="project" value="TreeGrafter"/>
</dbReference>